<dbReference type="InterPro" id="IPR011761">
    <property type="entry name" value="ATP-grasp"/>
</dbReference>
<dbReference type="GO" id="GO:0046872">
    <property type="term" value="F:metal ion binding"/>
    <property type="evidence" value="ECO:0007669"/>
    <property type="project" value="InterPro"/>
</dbReference>
<evidence type="ECO:0000256" key="2">
    <source>
        <dbReference type="ARBA" id="ARBA00022741"/>
    </source>
</evidence>
<dbReference type="Pfam" id="PF13535">
    <property type="entry name" value="ATP-grasp_4"/>
    <property type="match status" value="1"/>
</dbReference>
<dbReference type="SUPFAM" id="SSF56059">
    <property type="entry name" value="Glutathione synthetase ATP-binding domain-like"/>
    <property type="match status" value="1"/>
</dbReference>
<dbReference type="GO" id="GO:0016874">
    <property type="term" value="F:ligase activity"/>
    <property type="evidence" value="ECO:0007669"/>
    <property type="project" value="UniProtKB-KW"/>
</dbReference>
<evidence type="ECO:0000256" key="1">
    <source>
        <dbReference type="ARBA" id="ARBA00022598"/>
    </source>
</evidence>
<reference evidence="6 7" key="1">
    <citation type="journal article" date="2017" name="Int. J. Syst. Evol. Microbiol.">
        <title>Marinicauda algicola sp. nov., isolated from a marine red alga Rhodosorus marinus.</title>
        <authorList>
            <person name="Jeong S.E."/>
            <person name="Jeon S.H."/>
            <person name="Chun B.H."/>
            <person name="Kim D.W."/>
            <person name="Jeon C.O."/>
        </authorList>
    </citation>
    <scope>NUCLEOTIDE SEQUENCE [LARGE SCALE GENOMIC DNA]</scope>
    <source>
        <strain evidence="6 7">JCM 31718</strain>
    </source>
</reference>
<dbReference type="SMART" id="SM01209">
    <property type="entry name" value="GARS_A"/>
    <property type="match status" value="1"/>
</dbReference>
<sequence>MAHLLFIGAGPFQMPVIEEARARGCRISAVDGSADAPGLALADTSAVVDIRNVEACLALGLGLQPDGVLAVATEAGIPAAAAIAETLDLPGLRVDTARKATNKRAMRDAFEAASLPSARYRLCRRLDEAGAAFRELGPEVVVKPINGAGSRGVSMVTRLDDMVEAFEAARTAAASGEVLIENFMAGPEVALEGVMSAGRFIPLLVSDKTRSDPPALLDISITYPSLRPAIEIEAIHALAEAGARALGIENAPIHVEMIMTTDGPHLVEMAARGAGFHVFNTIVPAVTGIDTPALQVDLALGIPIALPDAESRAAILDFPLVAPGTVVAVEGLDEVRADPQVLFAECFVKPGDRVRPLKSGSDRAAAIAVAADTAQDARAALERARTTLRIETVSEAARSEIA</sequence>
<dbReference type="PROSITE" id="PS50975">
    <property type="entry name" value="ATP_GRASP"/>
    <property type="match status" value="1"/>
</dbReference>
<keyword evidence="3 4" id="KW-0067">ATP-binding</keyword>
<dbReference type="InterPro" id="IPR040570">
    <property type="entry name" value="LAL_C2"/>
</dbReference>
<name>A0A4S2GWQ0_9PROT</name>
<dbReference type="OrthoDB" id="9765608at2"/>
<dbReference type="Pfam" id="PF18603">
    <property type="entry name" value="LAL_C2"/>
    <property type="match status" value="1"/>
</dbReference>
<keyword evidence="7" id="KW-1185">Reference proteome</keyword>
<gene>
    <name evidence="6" type="ORF">E5163_16235</name>
</gene>
<proteinExistence type="predicted"/>
<protein>
    <submittedName>
        <fullName evidence="6">ATP-grasp domain-containing protein</fullName>
    </submittedName>
</protein>
<dbReference type="RefSeq" id="WP_135997565.1">
    <property type="nucleotide sequence ID" value="NZ_CP071057.1"/>
</dbReference>
<dbReference type="PANTHER" id="PTHR43585:SF2">
    <property type="entry name" value="ATP-GRASP ENZYME FSQD"/>
    <property type="match status" value="1"/>
</dbReference>
<dbReference type="InterPro" id="IPR052032">
    <property type="entry name" value="ATP-dep_AA_Ligase"/>
</dbReference>
<dbReference type="Proteomes" id="UP000308054">
    <property type="component" value="Unassembled WGS sequence"/>
</dbReference>
<dbReference type="InterPro" id="IPR013815">
    <property type="entry name" value="ATP_grasp_subdomain_1"/>
</dbReference>
<accession>A0A4S2GWQ0</accession>
<organism evidence="6 7">
    <name type="scientific">Marinicauda algicola</name>
    <dbReference type="NCBI Taxonomy" id="2029849"/>
    <lineage>
        <taxon>Bacteria</taxon>
        <taxon>Pseudomonadati</taxon>
        <taxon>Pseudomonadota</taxon>
        <taxon>Alphaproteobacteria</taxon>
        <taxon>Maricaulales</taxon>
        <taxon>Maricaulaceae</taxon>
        <taxon>Marinicauda</taxon>
    </lineage>
</organism>
<evidence type="ECO:0000313" key="6">
    <source>
        <dbReference type="EMBL" id="TGY87261.1"/>
    </source>
</evidence>
<dbReference type="PANTHER" id="PTHR43585">
    <property type="entry name" value="FUMIPYRROLE BIOSYNTHESIS PROTEIN C"/>
    <property type="match status" value="1"/>
</dbReference>
<dbReference type="Gene3D" id="3.40.50.20">
    <property type="match status" value="1"/>
</dbReference>
<dbReference type="GO" id="GO:0005524">
    <property type="term" value="F:ATP binding"/>
    <property type="evidence" value="ECO:0007669"/>
    <property type="project" value="UniProtKB-UniRule"/>
</dbReference>
<evidence type="ECO:0000256" key="4">
    <source>
        <dbReference type="PROSITE-ProRule" id="PRU00409"/>
    </source>
</evidence>
<evidence type="ECO:0000313" key="7">
    <source>
        <dbReference type="Proteomes" id="UP000308054"/>
    </source>
</evidence>
<keyword evidence="1" id="KW-0436">Ligase</keyword>
<comment type="caution">
    <text evidence="6">The sequence shown here is derived from an EMBL/GenBank/DDBJ whole genome shotgun (WGS) entry which is preliminary data.</text>
</comment>
<dbReference type="EMBL" id="SRXW01000007">
    <property type="protein sequence ID" value="TGY87261.1"/>
    <property type="molecule type" value="Genomic_DNA"/>
</dbReference>
<dbReference type="Gene3D" id="3.30.470.20">
    <property type="entry name" value="ATP-grasp fold, B domain"/>
    <property type="match status" value="1"/>
</dbReference>
<evidence type="ECO:0000256" key="3">
    <source>
        <dbReference type="ARBA" id="ARBA00022840"/>
    </source>
</evidence>
<dbReference type="AlphaFoldDB" id="A0A4S2GWQ0"/>
<dbReference type="InterPro" id="IPR016185">
    <property type="entry name" value="PreATP-grasp_dom_sf"/>
</dbReference>
<dbReference type="SUPFAM" id="SSF52440">
    <property type="entry name" value="PreATP-grasp domain"/>
    <property type="match status" value="1"/>
</dbReference>
<feature type="domain" description="ATP-grasp" evidence="5">
    <location>
        <begin position="107"/>
        <end position="300"/>
    </location>
</feature>
<keyword evidence="2 4" id="KW-0547">Nucleotide-binding</keyword>
<evidence type="ECO:0000259" key="5">
    <source>
        <dbReference type="PROSITE" id="PS50975"/>
    </source>
</evidence>
<dbReference type="Gene3D" id="3.30.1490.20">
    <property type="entry name" value="ATP-grasp fold, A domain"/>
    <property type="match status" value="1"/>
</dbReference>